<sequence length="54" mass="5836">MALSNAALKRLRYLTFRADAPAPSEIASSYGAELLLLGPERSIAGYSVETVQYC</sequence>
<accession>F7XF33</accession>
<gene>
    <name evidence="1" type="ordered locus">SM11_pC1085</name>
</gene>
<name>F7XF33_SINMM</name>
<keyword evidence="1" id="KW-0614">Plasmid</keyword>
<organism evidence="1 2">
    <name type="scientific">Sinorhizobium meliloti (strain SM11)</name>
    <dbReference type="NCBI Taxonomy" id="707241"/>
    <lineage>
        <taxon>Bacteria</taxon>
        <taxon>Pseudomonadati</taxon>
        <taxon>Pseudomonadota</taxon>
        <taxon>Alphaproteobacteria</taxon>
        <taxon>Hyphomicrobiales</taxon>
        <taxon>Rhizobiaceae</taxon>
        <taxon>Sinorhizobium/Ensifer group</taxon>
        <taxon>Sinorhizobium</taxon>
    </lineage>
</organism>
<dbReference type="EMBL" id="CP001831">
    <property type="protein sequence ID" value="AEH82158.1"/>
    <property type="molecule type" value="Genomic_DNA"/>
</dbReference>
<dbReference type="PATRIC" id="fig|707241.3.peg.5034"/>
<protein>
    <submittedName>
        <fullName evidence="1">Uncharacterized protein</fullName>
    </submittedName>
</protein>
<dbReference type="Proteomes" id="UP000009045">
    <property type="component" value="Plasmid pSmeSM11c"/>
</dbReference>
<dbReference type="KEGG" id="smx:SM11_pC1085"/>
<dbReference type="AlphaFoldDB" id="F7XF33"/>
<proteinExistence type="predicted"/>
<geneLocation type="plasmid" evidence="1 2">
    <name>pSmeSM11c</name>
</geneLocation>
<evidence type="ECO:0000313" key="1">
    <source>
        <dbReference type="EMBL" id="AEH82158.1"/>
    </source>
</evidence>
<evidence type="ECO:0000313" key="2">
    <source>
        <dbReference type="Proteomes" id="UP000009045"/>
    </source>
</evidence>
<dbReference type="HOGENOM" id="CLU_3048046_0_0_5"/>
<reference evidence="1 2" key="1">
    <citation type="journal article" date="2011" name="J. Biotechnol.">
        <title>The complete genome sequence of the dominant Sinorhizobium meliloti field isolate SM11 extends the S. meliloti pan-genome.</title>
        <authorList>
            <person name="Schneiker-Bekel S."/>
            <person name="Wibberg D."/>
            <person name="Bekel T."/>
            <person name="Blom J."/>
            <person name="Linke B."/>
            <person name="Neuweger H."/>
            <person name="Stiens M."/>
            <person name="Vorholter F.J."/>
            <person name="Weidner S."/>
            <person name="Goesmann A."/>
            <person name="Puhler A."/>
            <person name="Schluter A."/>
        </authorList>
    </citation>
    <scope>NUCLEOTIDE SEQUENCE [LARGE SCALE GENOMIC DNA]</scope>
    <source>
        <strain evidence="1 2">SM11</strain>
        <plasmid evidence="2">pSmeSM11c</plasmid>
    </source>
</reference>